<keyword evidence="2" id="KW-1185">Reference proteome</keyword>
<reference evidence="2" key="1">
    <citation type="submission" date="2015-01" db="EMBL/GenBank/DDBJ databases">
        <authorList>
            <person name="Aksoy S."/>
            <person name="Warren W."/>
            <person name="Wilson R.K."/>
        </authorList>
    </citation>
    <scope>NUCLEOTIDE SEQUENCE [LARGE SCALE GENOMIC DNA]</scope>
    <source>
        <strain evidence="2">IAEA</strain>
    </source>
</reference>
<dbReference type="Proteomes" id="UP000092460">
    <property type="component" value="Unassembled WGS sequence"/>
</dbReference>
<dbReference type="AlphaFoldDB" id="A0A1B0C793"/>
<protein>
    <submittedName>
        <fullName evidence="1">Uncharacterized protein</fullName>
    </submittedName>
</protein>
<name>A0A1B0C793_9MUSC</name>
<dbReference type="VEuPathDB" id="VectorBase:GPPI051102"/>
<evidence type="ECO:0000313" key="2">
    <source>
        <dbReference type="Proteomes" id="UP000092460"/>
    </source>
</evidence>
<sequence length="78" mass="8409">MDEEATATEKTTTLDGVTIEYIDASAAGVEDETNLNVDVCRDDADDCVKGDVGEGVADLFAFILRLPVLPFRLVLAFK</sequence>
<proteinExistence type="predicted"/>
<evidence type="ECO:0000313" key="1">
    <source>
        <dbReference type="EnsemblMetazoa" id="GPPI051102-PA"/>
    </source>
</evidence>
<accession>A0A1B0C793</accession>
<dbReference type="EnsemblMetazoa" id="GPPI051102-RA">
    <property type="protein sequence ID" value="GPPI051102-PA"/>
    <property type="gene ID" value="GPPI051102"/>
</dbReference>
<dbReference type="EMBL" id="JXJN01027869">
    <property type="status" value="NOT_ANNOTATED_CDS"/>
    <property type="molecule type" value="Genomic_DNA"/>
</dbReference>
<organism evidence="1 2">
    <name type="scientific">Glossina palpalis gambiensis</name>
    <dbReference type="NCBI Taxonomy" id="67801"/>
    <lineage>
        <taxon>Eukaryota</taxon>
        <taxon>Metazoa</taxon>
        <taxon>Ecdysozoa</taxon>
        <taxon>Arthropoda</taxon>
        <taxon>Hexapoda</taxon>
        <taxon>Insecta</taxon>
        <taxon>Pterygota</taxon>
        <taxon>Neoptera</taxon>
        <taxon>Endopterygota</taxon>
        <taxon>Diptera</taxon>
        <taxon>Brachycera</taxon>
        <taxon>Muscomorpha</taxon>
        <taxon>Hippoboscoidea</taxon>
        <taxon>Glossinidae</taxon>
        <taxon>Glossina</taxon>
    </lineage>
</organism>
<reference evidence="1" key="2">
    <citation type="submission" date="2020-05" db="UniProtKB">
        <authorList>
            <consortium name="EnsemblMetazoa"/>
        </authorList>
    </citation>
    <scope>IDENTIFICATION</scope>
    <source>
        <strain evidence="1">IAEA</strain>
    </source>
</reference>